<evidence type="ECO:0000313" key="5">
    <source>
        <dbReference type="EMBL" id="MCS5716209.1"/>
    </source>
</evidence>
<protein>
    <submittedName>
        <fullName evidence="5">Glycosyltransferase family 4 protein</fullName>
    </submittedName>
</protein>
<dbReference type="PANTHER" id="PTHR46401">
    <property type="entry name" value="GLYCOSYLTRANSFERASE WBBK-RELATED"/>
    <property type="match status" value="1"/>
</dbReference>
<reference evidence="5" key="1">
    <citation type="submission" date="2022-08" db="EMBL/GenBank/DDBJ databases">
        <authorList>
            <person name="Deng Y."/>
            <person name="Han X.-F."/>
            <person name="Zhang Y.-Q."/>
        </authorList>
    </citation>
    <scope>NUCLEOTIDE SEQUENCE</scope>
    <source>
        <strain evidence="5">CPCC 205716</strain>
    </source>
</reference>
<dbReference type="InterPro" id="IPR028098">
    <property type="entry name" value="Glyco_trans_4-like_N"/>
</dbReference>
<dbReference type="RefSeq" id="WP_259487708.1">
    <property type="nucleotide sequence ID" value="NZ_JANTEZ010000009.1"/>
</dbReference>
<evidence type="ECO:0000313" key="6">
    <source>
        <dbReference type="Proteomes" id="UP001165580"/>
    </source>
</evidence>
<keyword evidence="1" id="KW-0328">Glycosyltransferase</keyword>
<organism evidence="5 6">
    <name type="scientific">Herbiconiux gentiana</name>
    <dbReference type="NCBI Taxonomy" id="2970912"/>
    <lineage>
        <taxon>Bacteria</taxon>
        <taxon>Bacillati</taxon>
        <taxon>Actinomycetota</taxon>
        <taxon>Actinomycetes</taxon>
        <taxon>Micrococcales</taxon>
        <taxon>Microbacteriaceae</taxon>
        <taxon>Herbiconiux</taxon>
    </lineage>
</organism>
<dbReference type="Gene3D" id="3.40.50.2000">
    <property type="entry name" value="Glycogen Phosphorylase B"/>
    <property type="match status" value="2"/>
</dbReference>
<keyword evidence="2" id="KW-0808">Transferase</keyword>
<dbReference type="Proteomes" id="UP001165580">
    <property type="component" value="Unassembled WGS sequence"/>
</dbReference>
<evidence type="ECO:0000256" key="2">
    <source>
        <dbReference type="ARBA" id="ARBA00022679"/>
    </source>
</evidence>
<evidence type="ECO:0000259" key="4">
    <source>
        <dbReference type="Pfam" id="PF13439"/>
    </source>
</evidence>
<dbReference type="EMBL" id="JANTEZ010000009">
    <property type="protein sequence ID" value="MCS5716209.1"/>
    <property type="molecule type" value="Genomic_DNA"/>
</dbReference>
<accession>A0ABT2GMR4</accession>
<dbReference type="InterPro" id="IPR001296">
    <property type="entry name" value="Glyco_trans_1"/>
</dbReference>
<name>A0ABT2GMR4_9MICO</name>
<gene>
    <name evidence="5" type="ORF">NVV95_16805</name>
</gene>
<dbReference type="Pfam" id="PF00534">
    <property type="entry name" value="Glycos_transf_1"/>
    <property type="match status" value="1"/>
</dbReference>
<feature type="domain" description="Glycosyl transferase family 1" evidence="3">
    <location>
        <begin position="202"/>
        <end position="353"/>
    </location>
</feature>
<dbReference type="SUPFAM" id="SSF53756">
    <property type="entry name" value="UDP-Glycosyltransferase/glycogen phosphorylase"/>
    <property type="match status" value="1"/>
</dbReference>
<keyword evidence="6" id="KW-1185">Reference proteome</keyword>
<evidence type="ECO:0000259" key="3">
    <source>
        <dbReference type="Pfam" id="PF00534"/>
    </source>
</evidence>
<dbReference type="PANTHER" id="PTHR46401:SF2">
    <property type="entry name" value="GLYCOSYLTRANSFERASE WBBK-RELATED"/>
    <property type="match status" value="1"/>
</dbReference>
<dbReference type="Pfam" id="PF13439">
    <property type="entry name" value="Glyco_transf_4"/>
    <property type="match status" value="1"/>
</dbReference>
<comment type="caution">
    <text evidence="5">The sequence shown here is derived from an EMBL/GenBank/DDBJ whole genome shotgun (WGS) entry which is preliminary data.</text>
</comment>
<dbReference type="CDD" id="cd03809">
    <property type="entry name" value="GT4_MtfB-like"/>
    <property type="match status" value="1"/>
</dbReference>
<proteinExistence type="predicted"/>
<evidence type="ECO:0000256" key="1">
    <source>
        <dbReference type="ARBA" id="ARBA00022676"/>
    </source>
</evidence>
<feature type="domain" description="Glycosyltransferase subfamily 4-like N-terminal" evidence="4">
    <location>
        <begin position="18"/>
        <end position="177"/>
    </location>
</feature>
<sequence>MSTQIPVLLDATSLPPSWGGVARYIEGLLTGLDELGVALDVVVKPGDLDRLRAAAPGHRYHAGPASLAKRPVRFAWEQLGLPRLAKRLGARAVHSPHYTFPLLTRRSRIVTLHDATFFTDPGVHSRLKRTFFTSWTRWAGRRATALVAPSRATAAAVRDAVPVRAEIRVAYLGVDPEVFRPPAPAAVDAFAAAHGLGGTGWIAFLGTIEPRKNVPALLGAYASLRADRRARDLTTPELVLSGSRGWDEEAARLLDTPGEGVTEAGYLPLEELGAFLGGATVVAYPSLGEGFGLPVLEAMACGGTVLTTDRLSIPEVGGDAVAYTEPDAHSIAVALEQLLDEPGRRAELSRAALERSHGFTWAACARVHLDAYAAAGVTVEVAA</sequence>